<protein>
    <submittedName>
        <fullName evidence="1">Uncharacterized protein</fullName>
    </submittedName>
</protein>
<sequence length="227" mass="26239">MSESASFPISDSLTVLDGETIYRTDEWHKAAVLYTHEDKNSDFSDPELAIYLWHKRDGKWGRKQKYSIRTADGWKEDREVLEQLLNAFDGEIISGEFTDPNAELPVSDYYNVSTGITVFKTNRWWKAGVVIDAKGEYETTEVILYVWQRSDDEWKVRQKYAVKRPGDWKDDLEALSPLLDELESGADVTSDEVANNDTPAADRQIDRERLQKAMERRHLTRELADAN</sequence>
<evidence type="ECO:0000313" key="1">
    <source>
        <dbReference type="EMBL" id="UTF55586.1"/>
    </source>
</evidence>
<dbReference type="AlphaFoldDB" id="A0A9E7SY00"/>
<keyword evidence="1" id="KW-0614">Plasmid</keyword>
<reference evidence="1" key="1">
    <citation type="submission" date="2022-06" db="EMBL/GenBank/DDBJ databases">
        <title>Diverse halophilic archaea isolated from saline environments.</title>
        <authorList>
            <person name="Cui H.-L."/>
        </authorList>
    </citation>
    <scope>NUCLEOTIDE SEQUENCE</scope>
    <source>
        <strain evidence="1">WLHS1</strain>
        <plasmid evidence="1">unnamed1</plasmid>
    </source>
</reference>
<proteinExistence type="predicted"/>
<dbReference type="KEGG" id="sawl:NGM29_19470"/>
<gene>
    <name evidence="1" type="ORF">NGM29_19470</name>
</gene>
<dbReference type="RefSeq" id="WP_254160767.1">
    <property type="nucleotide sequence ID" value="NZ_CP100356.1"/>
</dbReference>
<dbReference type="EMBL" id="CP100356">
    <property type="protein sequence ID" value="UTF55586.1"/>
    <property type="molecule type" value="Genomic_DNA"/>
</dbReference>
<accession>A0A9E7SY00</accession>
<evidence type="ECO:0000313" key="2">
    <source>
        <dbReference type="Proteomes" id="UP001056855"/>
    </source>
</evidence>
<dbReference type="GeneID" id="73292274"/>
<keyword evidence="2" id="KW-1185">Reference proteome</keyword>
<name>A0A9E7SY00_9EURY</name>
<geneLocation type="plasmid" evidence="1 2">
    <name>unnamed1</name>
</geneLocation>
<organism evidence="1 2">
    <name type="scientific">Natronosalvus rutilus</name>
    <dbReference type="NCBI Taxonomy" id="2953753"/>
    <lineage>
        <taxon>Archaea</taxon>
        <taxon>Methanobacteriati</taxon>
        <taxon>Methanobacteriota</taxon>
        <taxon>Stenosarchaea group</taxon>
        <taxon>Halobacteria</taxon>
        <taxon>Halobacteriales</taxon>
        <taxon>Natrialbaceae</taxon>
        <taxon>Natronosalvus</taxon>
    </lineage>
</organism>
<dbReference type="Proteomes" id="UP001056855">
    <property type="component" value="Plasmid unnamed1"/>
</dbReference>